<dbReference type="Proteomes" id="UP000192920">
    <property type="component" value="Unassembled WGS sequence"/>
</dbReference>
<reference evidence="1" key="1">
    <citation type="submission" date="2017-04" db="EMBL/GenBank/DDBJ databases">
        <authorList>
            <person name="Afonso C.L."/>
            <person name="Miller P.J."/>
            <person name="Scott M.A."/>
            <person name="Spackman E."/>
            <person name="Goraichik I."/>
            <person name="Dimitrov K.M."/>
            <person name="Suarez D.L."/>
            <person name="Swayne D.E."/>
        </authorList>
    </citation>
    <scope>NUCLEOTIDE SEQUENCE [LARGE SCALE GENOMIC DNA]</scope>
    <source>
        <strain evidence="1">DSM 22618</strain>
    </source>
</reference>
<protein>
    <recommendedName>
        <fullName evidence="5">Glycosyltransferase</fullName>
    </recommendedName>
</protein>
<organism evidence="1 4">
    <name type="scientific">Pseudogulbenkiania subflava DSM 22618</name>
    <dbReference type="NCBI Taxonomy" id="1123014"/>
    <lineage>
        <taxon>Bacteria</taxon>
        <taxon>Pseudomonadati</taxon>
        <taxon>Pseudomonadota</taxon>
        <taxon>Betaproteobacteria</taxon>
        <taxon>Neisseriales</taxon>
        <taxon>Chromobacteriaceae</taxon>
        <taxon>Pseudogulbenkiania</taxon>
    </lineage>
</organism>
<dbReference type="Gene3D" id="3.90.550.10">
    <property type="entry name" value="Spore Coat Polysaccharide Biosynthesis Protein SpsA, Chain A"/>
    <property type="match status" value="1"/>
</dbReference>
<dbReference type="STRING" id="1123014.SAMN02745746_02033"/>
<dbReference type="SUPFAM" id="SSF53448">
    <property type="entry name" value="Nucleotide-diphospho-sugar transferases"/>
    <property type="match status" value="1"/>
</dbReference>
<dbReference type="AlphaFoldDB" id="A0A1Y6BVI8"/>
<dbReference type="EMBL" id="FXAG01000014">
    <property type="protein sequence ID" value="SMF32629.1"/>
    <property type="molecule type" value="Genomic_DNA"/>
</dbReference>
<dbReference type="InterPro" id="IPR029044">
    <property type="entry name" value="Nucleotide-diphossugar_trans"/>
</dbReference>
<sequence length="212" mass="22465">MQPVRTIIFAKAPRPGLAKTRLIPALNAEGAANLARRMLDSTVDSALAAELGPIELRVTPAIDTPEWHGVTLPSAVAIGEQGAGDLGARLARAAEQAVARGETVLLIGTDCVEMSAALLREAAAALRRHDAVLYPTVDGGYALLGLNRYHPLLFSDIAWSTDTVAFDTTCRIARLGWSLRQGSMLHDVDEPADLRRLPAAWVSPGGVITTSV</sequence>
<keyword evidence="4" id="KW-1185">Reference proteome</keyword>
<evidence type="ECO:0000313" key="1">
    <source>
        <dbReference type="EMBL" id="SMF23278.1"/>
    </source>
</evidence>
<dbReference type="InterPro" id="IPR018641">
    <property type="entry name" value="Trfase_1_rSAM/seldom-assoc"/>
</dbReference>
<dbReference type="RefSeq" id="WP_085276294.1">
    <property type="nucleotide sequence ID" value="NZ_FXAG01000009.1"/>
</dbReference>
<dbReference type="Pfam" id="PF09837">
    <property type="entry name" value="DUF2064"/>
    <property type="match status" value="1"/>
</dbReference>
<dbReference type="PANTHER" id="PTHR36529:SF1">
    <property type="entry name" value="GLYCOSYLTRANSFERASE"/>
    <property type="match status" value="1"/>
</dbReference>
<reference evidence="4" key="2">
    <citation type="submission" date="2017-04" db="EMBL/GenBank/DDBJ databases">
        <authorList>
            <person name="Varghese N."/>
            <person name="Submissions S."/>
        </authorList>
    </citation>
    <scope>NUCLEOTIDE SEQUENCE [LARGE SCALE GENOMIC DNA]</scope>
    <source>
        <strain evidence="4">DSM 22618</strain>
    </source>
</reference>
<dbReference type="NCBIfam" id="TIGR04282">
    <property type="entry name" value="glyco_like_cofC"/>
    <property type="match status" value="1"/>
</dbReference>
<name>A0A1Y6BVI8_9NEIS</name>
<evidence type="ECO:0008006" key="5">
    <source>
        <dbReference type="Google" id="ProtNLM"/>
    </source>
</evidence>
<gene>
    <name evidence="1" type="ORF">SAMN02745746_02033</name>
    <name evidence="2" type="ORF">SAMN02745746_02581</name>
    <name evidence="3" type="ORF">SAMN02745746_03510</name>
</gene>
<evidence type="ECO:0000313" key="2">
    <source>
        <dbReference type="EMBL" id="SMF32629.1"/>
    </source>
</evidence>
<evidence type="ECO:0000313" key="4">
    <source>
        <dbReference type="Proteomes" id="UP000192920"/>
    </source>
</evidence>
<accession>A0A1Y6BVI8</accession>
<dbReference type="EMBL" id="FXAG01000009">
    <property type="protein sequence ID" value="SMF23278.1"/>
    <property type="molecule type" value="Genomic_DNA"/>
</dbReference>
<proteinExistence type="predicted"/>
<dbReference type="EMBL" id="FXAG01000024">
    <property type="protein sequence ID" value="SMF47671.1"/>
    <property type="molecule type" value="Genomic_DNA"/>
</dbReference>
<dbReference type="PANTHER" id="PTHR36529">
    <property type="entry name" value="SLL1095 PROTEIN"/>
    <property type="match status" value="1"/>
</dbReference>
<evidence type="ECO:0000313" key="3">
    <source>
        <dbReference type="EMBL" id="SMF47671.1"/>
    </source>
</evidence>